<feature type="domain" description="Uncharacterized protein TP-0789" evidence="1">
    <location>
        <begin position="70"/>
        <end position="251"/>
    </location>
</feature>
<accession>A0A5C1QAE2</accession>
<dbReference type="InterPro" id="IPR033399">
    <property type="entry name" value="TP_0789-like"/>
</dbReference>
<keyword evidence="3" id="KW-1185">Reference proteome</keyword>
<dbReference type="Pfam" id="PF17131">
    <property type="entry name" value="LolA_like"/>
    <property type="match status" value="1"/>
</dbReference>
<reference evidence="2 3" key="1">
    <citation type="submission" date="2019-02" db="EMBL/GenBank/DDBJ databases">
        <authorList>
            <person name="Fomenkov A."/>
            <person name="Dubinina G."/>
            <person name="Grabovich M."/>
            <person name="Vincze T."/>
            <person name="Roberts R.J."/>
        </authorList>
    </citation>
    <scope>NUCLEOTIDE SEQUENCE [LARGE SCALE GENOMIC DNA]</scope>
    <source>
        <strain evidence="2 3">P</strain>
    </source>
</reference>
<keyword evidence="2" id="KW-0449">Lipoprotein</keyword>
<reference evidence="2 3" key="2">
    <citation type="submission" date="2019-09" db="EMBL/GenBank/DDBJ databases">
        <title>Complete Genome Sequence and Methylome Analysis of free living Spirochaetas.</title>
        <authorList>
            <person name="Leshcheva N."/>
            <person name="Mikheeva N."/>
        </authorList>
    </citation>
    <scope>NUCLEOTIDE SEQUENCE [LARGE SCALE GENOMIC DNA]</scope>
    <source>
        <strain evidence="2 3">P</strain>
    </source>
</reference>
<dbReference type="OrthoDB" id="9803781at2"/>
<dbReference type="Gene3D" id="2.50.20.10">
    <property type="entry name" value="Lipoprotein localisation LolA/LolB/LppX"/>
    <property type="match status" value="1"/>
</dbReference>
<dbReference type="RefSeq" id="WP_149567684.1">
    <property type="nucleotide sequence ID" value="NZ_CP035807.1"/>
</dbReference>
<sequence length="256" mass="28968">MKKLLVIGLLLSTSLIYSVTGLDVMEMMETKKSPDSTHMLVELIITEANGSEKSRVVEMWGNSDSNELSNQIMVFRAPASVKDTRFLIKENESGDDKWIFMPALGKVRRIAASDGDSAFMGTEFTYDDMSGGDIDDDNHKLLKEESLDGYECYVVESIPKDLSDSQYGRRVQWIIKDSDILIPIKVELYNKDGELNKVLTIRDLEKIDGFWIPGSTKMANLLNDRSSVIINKKVEVNKRINPALFEKRFLTTGRVK</sequence>
<gene>
    <name evidence="2" type="ORF">EW093_06905</name>
</gene>
<dbReference type="Proteomes" id="UP000323824">
    <property type="component" value="Chromosome"/>
</dbReference>
<evidence type="ECO:0000313" key="2">
    <source>
        <dbReference type="EMBL" id="QEN04437.1"/>
    </source>
</evidence>
<dbReference type="KEGG" id="sper:EW093_06905"/>
<dbReference type="EMBL" id="CP035807">
    <property type="protein sequence ID" value="QEN04437.1"/>
    <property type="molecule type" value="Genomic_DNA"/>
</dbReference>
<evidence type="ECO:0000313" key="3">
    <source>
        <dbReference type="Proteomes" id="UP000323824"/>
    </source>
</evidence>
<protein>
    <submittedName>
        <fullName evidence="2">Outer membrane lipoprotein-sorting protein</fullName>
    </submittedName>
</protein>
<evidence type="ECO:0000259" key="1">
    <source>
        <dbReference type="Pfam" id="PF17131"/>
    </source>
</evidence>
<name>A0A5C1QAE2_9SPIO</name>
<proteinExistence type="predicted"/>
<organism evidence="2 3">
    <name type="scientific">Thiospirochaeta perfilievii</name>
    <dbReference type="NCBI Taxonomy" id="252967"/>
    <lineage>
        <taxon>Bacteria</taxon>
        <taxon>Pseudomonadati</taxon>
        <taxon>Spirochaetota</taxon>
        <taxon>Spirochaetia</taxon>
        <taxon>Spirochaetales</taxon>
        <taxon>Spirochaetaceae</taxon>
        <taxon>Thiospirochaeta</taxon>
    </lineage>
</organism>
<dbReference type="CDD" id="cd16329">
    <property type="entry name" value="LolA_like"/>
    <property type="match status" value="1"/>
</dbReference>
<dbReference type="AlphaFoldDB" id="A0A5C1QAE2"/>